<dbReference type="AlphaFoldDB" id="A0A0K2H0M2"/>
<dbReference type="Proteomes" id="UP000058446">
    <property type="component" value="Chromosome"/>
</dbReference>
<gene>
    <name evidence="2" type="ORF">CLAC_07660</name>
</gene>
<keyword evidence="1" id="KW-1133">Transmembrane helix</keyword>
<proteinExistence type="predicted"/>
<keyword evidence="3" id="KW-1185">Reference proteome</keyword>
<feature type="transmembrane region" description="Helical" evidence="1">
    <location>
        <begin position="64"/>
        <end position="85"/>
    </location>
</feature>
<keyword evidence="1" id="KW-0812">Transmembrane</keyword>
<organism evidence="2 3">
    <name type="scientific">Corynebacterium lactis RW2-5</name>
    <dbReference type="NCBI Taxonomy" id="1408189"/>
    <lineage>
        <taxon>Bacteria</taxon>
        <taxon>Bacillati</taxon>
        <taxon>Actinomycetota</taxon>
        <taxon>Actinomycetes</taxon>
        <taxon>Mycobacteriales</taxon>
        <taxon>Corynebacteriaceae</taxon>
        <taxon>Corynebacterium</taxon>
    </lineage>
</organism>
<reference evidence="2 3" key="1">
    <citation type="submission" date="2013-10" db="EMBL/GenBank/DDBJ databases">
        <title>Complete genome sequence of Corynebacterium lactis DSM 45799(T), isolated from raw cow milk.</title>
        <authorList>
            <person name="Ruckert C."/>
            <person name="Albersmeier A."/>
            <person name="Lipski A."/>
            <person name="Kalinowski J."/>
        </authorList>
    </citation>
    <scope>NUCLEOTIDE SEQUENCE [LARGE SCALE GENOMIC DNA]</scope>
    <source>
        <strain evidence="2 3">RW2-5</strain>
    </source>
</reference>
<evidence type="ECO:0000256" key="1">
    <source>
        <dbReference type="SAM" id="Phobius"/>
    </source>
</evidence>
<protein>
    <submittedName>
        <fullName evidence="2">Uncharacterized protein</fullName>
    </submittedName>
</protein>
<sequence length="109" mass="11532">MLVVVIAMGRMTMTVVDVVNVIAVRNCYVATARAVDMIAVVFGHFVLSALALDPLAIELAVDVAVMYVVDVIFVLEGNVAAALAVDVSVVFMNRCAHGDSSLSEEMMGN</sequence>
<name>A0A0K2H0M2_9CORY</name>
<dbReference type="KEGG" id="clw:CLAC_07660"/>
<dbReference type="EMBL" id="CP006841">
    <property type="protein sequence ID" value="ALA67602.1"/>
    <property type="molecule type" value="Genomic_DNA"/>
</dbReference>
<keyword evidence="1" id="KW-0472">Membrane</keyword>
<accession>A0A0K2H0M2</accession>
<evidence type="ECO:0000313" key="3">
    <source>
        <dbReference type="Proteomes" id="UP000058446"/>
    </source>
</evidence>
<evidence type="ECO:0000313" key="2">
    <source>
        <dbReference type="EMBL" id="ALA67602.1"/>
    </source>
</evidence>